<keyword evidence="2" id="KW-1185">Reference proteome</keyword>
<proteinExistence type="predicted"/>
<sequence length="179" mass="19415">MIDIIRQTEATPTYPAAPDGLSAAAAALDPDMIWARIESYIAHRFSEREIIWTVSGFADDAWLAPIGPVVSQTAEKWIDGAWSAVSLDDGPLGPCLPSDGTFRITATVGATPVPSEVDQAYRRLAEYWAVETGKAGVSEHRVSIGGEIEESFSRSPVWMARAMVNSGAADLLRKYRSYP</sequence>
<dbReference type="AlphaFoldDB" id="A0A1X4NCX3"/>
<name>A0A1X4NCX3_9RHOB</name>
<organism evidence="1 2">
    <name type="scientific">Marivita geojedonensis</name>
    <dbReference type="NCBI Taxonomy" id="1123756"/>
    <lineage>
        <taxon>Bacteria</taxon>
        <taxon>Pseudomonadati</taxon>
        <taxon>Pseudomonadota</taxon>
        <taxon>Alphaproteobacteria</taxon>
        <taxon>Rhodobacterales</taxon>
        <taxon>Roseobacteraceae</taxon>
        <taxon>Marivita</taxon>
    </lineage>
</organism>
<dbReference type="EMBL" id="JFKC01000029">
    <property type="protein sequence ID" value="OSQ44677.1"/>
    <property type="molecule type" value="Genomic_DNA"/>
</dbReference>
<evidence type="ECO:0000313" key="1">
    <source>
        <dbReference type="EMBL" id="OSQ44677.1"/>
    </source>
</evidence>
<accession>A0A1X4NCX3</accession>
<dbReference type="RefSeq" id="WP_085641306.1">
    <property type="nucleotide sequence ID" value="NZ_JFKC01000029.1"/>
</dbReference>
<dbReference type="Proteomes" id="UP000193926">
    <property type="component" value="Unassembled WGS sequence"/>
</dbReference>
<reference evidence="1 2" key="1">
    <citation type="submission" date="2014-03" db="EMBL/GenBank/DDBJ databases">
        <title>The draft genome sequence of Marivita geojedonensis KCTC 23882.</title>
        <authorList>
            <person name="Lai Q."/>
            <person name="Shao Z."/>
        </authorList>
    </citation>
    <scope>NUCLEOTIDE SEQUENCE [LARGE SCALE GENOMIC DNA]</scope>
    <source>
        <strain evidence="1 2">DPG-138</strain>
    </source>
</reference>
<evidence type="ECO:0000313" key="2">
    <source>
        <dbReference type="Proteomes" id="UP000193926"/>
    </source>
</evidence>
<protein>
    <submittedName>
        <fullName evidence="1">Uncharacterized protein</fullName>
    </submittedName>
</protein>
<comment type="caution">
    <text evidence="1">The sequence shown here is derived from an EMBL/GenBank/DDBJ whole genome shotgun (WGS) entry which is preliminary data.</text>
</comment>
<dbReference type="STRING" id="1123756.MGEO_18845"/>
<gene>
    <name evidence="1" type="ORF">MGEO_18845</name>
</gene>
<dbReference type="OrthoDB" id="7605215at2"/>